<name>A0ABT9PAE7_9ACTN</name>
<feature type="region of interest" description="Disordered" evidence="1">
    <location>
        <begin position="156"/>
        <end position="194"/>
    </location>
</feature>
<accession>A0ABT9PAE7</accession>
<dbReference type="RefSeq" id="WP_307248064.1">
    <property type="nucleotide sequence ID" value="NZ_JAUSQZ010000001.1"/>
</dbReference>
<dbReference type="Proteomes" id="UP001235712">
    <property type="component" value="Unassembled WGS sequence"/>
</dbReference>
<reference evidence="2 3" key="1">
    <citation type="submission" date="2023-07" db="EMBL/GenBank/DDBJ databases">
        <title>Sequencing the genomes of 1000 actinobacteria strains.</title>
        <authorList>
            <person name="Klenk H.-P."/>
        </authorList>
    </citation>
    <scope>NUCLEOTIDE SEQUENCE [LARGE SCALE GENOMIC DNA]</scope>
    <source>
        <strain evidence="2 3">DSM 44388</strain>
    </source>
</reference>
<sequence>MDQRYPGLSPDQILTLEAFADTVIPGRRRSEDDVAISGVHDTPGAVEAGALDVLTDPAAGLSDGIGEMADLLHERVTELIPAEQVPSPSVVDGREVPVFVRLTYEQRRLVVAALTESSYPEREIWFLVALFAYMAYDSAPHLDTAKAVRDGHPGLLQLGFDQPGDDGLWRNDKPGYGRPTARPRPGTDERGNLP</sequence>
<keyword evidence="3" id="KW-1185">Reference proteome</keyword>
<dbReference type="EMBL" id="JAUSQZ010000001">
    <property type="protein sequence ID" value="MDP9829672.1"/>
    <property type="molecule type" value="Genomic_DNA"/>
</dbReference>
<organism evidence="2 3">
    <name type="scientific">Kineosporia succinea</name>
    <dbReference type="NCBI Taxonomy" id="84632"/>
    <lineage>
        <taxon>Bacteria</taxon>
        <taxon>Bacillati</taxon>
        <taxon>Actinomycetota</taxon>
        <taxon>Actinomycetes</taxon>
        <taxon>Kineosporiales</taxon>
        <taxon>Kineosporiaceae</taxon>
        <taxon>Kineosporia</taxon>
    </lineage>
</organism>
<evidence type="ECO:0000256" key="1">
    <source>
        <dbReference type="SAM" id="MobiDB-lite"/>
    </source>
</evidence>
<evidence type="ECO:0000313" key="3">
    <source>
        <dbReference type="Proteomes" id="UP001235712"/>
    </source>
</evidence>
<dbReference type="Pfam" id="PF19449">
    <property type="entry name" value="DUF5987"/>
    <property type="match status" value="1"/>
</dbReference>
<proteinExistence type="predicted"/>
<comment type="caution">
    <text evidence="2">The sequence shown here is derived from an EMBL/GenBank/DDBJ whole genome shotgun (WGS) entry which is preliminary data.</text>
</comment>
<gene>
    <name evidence="2" type="ORF">J2S57_005421</name>
</gene>
<evidence type="ECO:0000313" key="2">
    <source>
        <dbReference type="EMBL" id="MDP9829672.1"/>
    </source>
</evidence>
<feature type="compositionally biased region" description="Basic and acidic residues" evidence="1">
    <location>
        <begin position="185"/>
        <end position="194"/>
    </location>
</feature>
<evidence type="ECO:0008006" key="4">
    <source>
        <dbReference type="Google" id="ProtNLM"/>
    </source>
</evidence>
<protein>
    <recommendedName>
        <fullName evidence="4">Gluconate 2-dehydrogenase subunit 3 family protein</fullName>
    </recommendedName>
</protein>
<dbReference type="InterPro" id="IPR046029">
    <property type="entry name" value="DUF5987"/>
</dbReference>